<dbReference type="GO" id="GO:0008168">
    <property type="term" value="F:methyltransferase activity"/>
    <property type="evidence" value="ECO:0007669"/>
    <property type="project" value="UniProtKB-KW"/>
</dbReference>
<dbReference type="NCBIfam" id="TIGR04325">
    <property type="entry name" value="MTase_LIC12133"/>
    <property type="match status" value="1"/>
</dbReference>
<reference evidence="2" key="1">
    <citation type="journal article" date="2019" name="Int. J. Syst. Evol. Microbiol.">
        <title>The Global Catalogue of Microorganisms (GCM) 10K type strain sequencing project: providing services to taxonomists for standard genome sequencing and annotation.</title>
        <authorList>
            <consortium name="The Broad Institute Genomics Platform"/>
            <consortium name="The Broad Institute Genome Sequencing Center for Infectious Disease"/>
            <person name="Wu L."/>
            <person name="Ma J."/>
        </authorList>
    </citation>
    <scope>NUCLEOTIDE SEQUENCE [LARGE SCALE GENOMIC DNA]</scope>
    <source>
        <strain evidence="2">KCTC 62192</strain>
    </source>
</reference>
<keyword evidence="2" id="KW-1185">Reference proteome</keyword>
<protein>
    <submittedName>
        <fullName evidence="1">Methyltransferase, TIGR04325 family</fullName>
        <ecNumber evidence="1">2.1.1.-</ecNumber>
    </submittedName>
</protein>
<dbReference type="GO" id="GO:0032259">
    <property type="term" value="P:methylation"/>
    <property type="evidence" value="ECO:0007669"/>
    <property type="project" value="UniProtKB-KW"/>
</dbReference>
<comment type="caution">
    <text evidence="1">The sequence shown here is derived from an EMBL/GenBank/DDBJ whole genome shotgun (WGS) entry which is preliminary data.</text>
</comment>
<keyword evidence="1" id="KW-0489">Methyltransferase</keyword>
<dbReference type="EC" id="2.1.1.-" evidence="1"/>
<dbReference type="InterPro" id="IPR027612">
    <property type="entry name" value="Put_MTase_LIC12133"/>
</dbReference>
<name>A0ABV7ACA5_9RHOB</name>
<dbReference type="Proteomes" id="UP001595443">
    <property type="component" value="Unassembled WGS sequence"/>
</dbReference>
<proteinExistence type="predicted"/>
<accession>A0ABV7ACA5</accession>
<dbReference type="RefSeq" id="WP_377831578.1">
    <property type="nucleotide sequence ID" value="NZ_JBHRSK010000003.1"/>
</dbReference>
<organism evidence="1 2">
    <name type="scientific">Acidimangrovimonas pyrenivorans</name>
    <dbReference type="NCBI Taxonomy" id="2030798"/>
    <lineage>
        <taxon>Bacteria</taxon>
        <taxon>Pseudomonadati</taxon>
        <taxon>Pseudomonadota</taxon>
        <taxon>Alphaproteobacteria</taxon>
        <taxon>Rhodobacterales</taxon>
        <taxon>Paracoccaceae</taxon>
        <taxon>Acidimangrovimonas</taxon>
    </lineage>
</organism>
<keyword evidence="1" id="KW-0808">Transferase</keyword>
<evidence type="ECO:0000313" key="1">
    <source>
        <dbReference type="EMBL" id="MFC2966949.1"/>
    </source>
</evidence>
<dbReference type="EMBL" id="JBHRSK010000003">
    <property type="protein sequence ID" value="MFC2966949.1"/>
    <property type="molecule type" value="Genomic_DNA"/>
</dbReference>
<evidence type="ECO:0000313" key="2">
    <source>
        <dbReference type="Proteomes" id="UP001595443"/>
    </source>
</evidence>
<gene>
    <name evidence="1" type="ORF">ACFOES_02480</name>
</gene>
<sequence length="263" mass="29195">MPFESLRAFRRGVRLAKATARGRLRAHTRNPPSLVGAFPDYASAMTAVPKNRIRGCDNEEVAEVPFELMCQVTLWDYPVIHWLNLSRRKGLRLVDAGGHLGTKYIAFEPLLPVTEFDWTVYDLPAIVEAGRNRQKAGALPAGIGFESDLGRVGPVDLLLGSGLLQYLDIPFAELVARLPNRPERIVLNKVATREGPTVVALERVGNARMPYQIRNRAAFEAGFAQMGYALRDQWEIPPLSRVIGTHPALGQSVSRGYVLDRID</sequence>